<dbReference type="PANTHER" id="PTHR47926">
    <property type="entry name" value="PENTATRICOPEPTIDE REPEAT-CONTAINING PROTEIN"/>
    <property type="match status" value="1"/>
</dbReference>
<keyword evidence="5" id="KW-1185">Reference proteome</keyword>
<evidence type="ECO:0000313" key="4">
    <source>
        <dbReference type="EMBL" id="RZC07066.1"/>
    </source>
</evidence>
<evidence type="ECO:0000256" key="2">
    <source>
        <dbReference type="PROSITE-ProRule" id="PRU00708"/>
    </source>
</evidence>
<feature type="repeat" description="PPR" evidence="2">
    <location>
        <begin position="73"/>
        <end position="107"/>
    </location>
</feature>
<dbReference type="GO" id="GO:0003723">
    <property type="term" value="F:RNA binding"/>
    <property type="evidence" value="ECO:0007669"/>
    <property type="project" value="InterPro"/>
</dbReference>
<keyword evidence="3" id="KW-0732">Signal</keyword>
<dbReference type="PROSITE" id="PS51375">
    <property type="entry name" value="PPR"/>
    <property type="match status" value="6"/>
</dbReference>
<feature type="repeat" description="PPR" evidence="2">
    <location>
        <begin position="655"/>
        <end position="689"/>
    </location>
</feature>
<dbReference type="AlphaFoldDB" id="A0A445K8E6"/>
<feature type="signal peptide" evidence="3">
    <location>
        <begin position="1"/>
        <end position="19"/>
    </location>
</feature>
<dbReference type="NCBIfam" id="TIGR00756">
    <property type="entry name" value="PPR"/>
    <property type="match status" value="4"/>
</dbReference>
<evidence type="ECO:0000256" key="3">
    <source>
        <dbReference type="SAM" id="SignalP"/>
    </source>
</evidence>
<dbReference type="Proteomes" id="UP000289340">
    <property type="component" value="Chromosome 6"/>
</dbReference>
<dbReference type="InterPro" id="IPR002885">
    <property type="entry name" value="PPR_rpt"/>
</dbReference>
<reference evidence="4 5" key="1">
    <citation type="submission" date="2018-09" db="EMBL/GenBank/DDBJ databases">
        <title>A high-quality reference genome of wild soybean provides a powerful tool to mine soybean genomes.</title>
        <authorList>
            <person name="Xie M."/>
            <person name="Chung C.Y.L."/>
            <person name="Li M.-W."/>
            <person name="Wong F.-L."/>
            <person name="Chan T.-F."/>
            <person name="Lam H.-M."/>
        </authorList>
    </citation>
    <scope>NUCLEOTIDE SEQUENCE [LARGE SCALE GENOMIC DNA]</scope>
    <source>
        <strain evidence="5">cv. W05</strain>
        <tissue evidence="4">Hypocotyl of etiolated seedlings</tissue>
    </source>
</reference>
<dbReference type="InterPro" id="IPR011990">
    <property type="entry name" value="TPR-like_helical_dom_sf"/>
</dbReference>
<feature type="repeat" description="PPR" evidence="2">
    <location>
        <begin position="756"/>
        <end position="790"/>
    </location>
</feature>
<accession>A0A445K8E6</accession>
<dbReference type="Pfam" id="PF13041">
    <property type="entry name" value="PPR_2"/>
    <property type="match status" value="1"/>
</dbReference>
<feature type="repeat" description="PPR" evidence="2">
    <location>
        <begin position="556"/>
        <end position="590"/>
    </location>
</feature>
<proteinExistence type="predicted"/>
<evidence type="ECO:0000256" key="1">
    <source>
        <dbReference type="ARBA" id="ARBA00022737"/>
    </source>
</evidence>
<comment type="caution">
    <text evidence="4">The sequence shown here is derived from an EMBL/GenBank/DDBJ whole genome shotgun (WGS) entry which is preliminary data.</text>
</comment>
<dbReference type="FunFam" id="1.25.40.10:FF:000090">
    <property type="entry name" value="Pentatricopeptide repeat-containing protein, chloroplastic"/>
    <property type="match status" value="1"/>
</dbReference>
<feature type="repeat" description="PPR" evidence="2">
    <location>
        <begin position="826"/>
        <end position="860"/>
    </location>
</feature>
<dbReference type="Pfam" id="PF13812">
    <property type="entry name" value="PPR_3"/>
    <property type="match status" value="1"/>
</dbReference>
<dbReference type="EMBL" id="QZWG01000006">
    <property type="protein sequence ID" value="RZC07066.1"/>
    <property type="molecule type" value="Genomic_DNA"/>
</dbReference>
<dbReference type="GO" id="GO:0009451">
    <property type="term" value="P:RNA modification"/>
    <property type="evidence" value="ECO:0007669"/>
    <property type="project" value="InterPro"/>
</dbReference>
<dbReference type="InterPro" id="IPR046960">
    <property type="entry name" value="PPR_At4g14850-like_plant"/>
</dbReference>
<protein>
    <submittedName>
        <fullName evidence="4">Pentatricopeptide repeat-containing protein, mitochondrial</fullName>
    </submittedName>
</protein>
<organism evidence="4 5">
    <name type="scientific">Glycine soja</name>
    <name type="common">Wild soybean</name>
    <dbReference type="NCBI Taxonomy" id="3848"/>
    <lineage>
        <taxon>Eukaryota</taxon>
        <taxon>Viridiplantae</taxon>
        <taxon>Streptophyta</taxon>
        <taxon>Embryophyta</taxon>
        <taxon>Tracheophyta</taxon>
        <taxon>Spermatophyta</taxon>
        <taxon>Magnoliopsida</taxon>
        <taxon>eudicotyledons</taxon>
        <taxon>Gunneridae</taxon>
        <taxon>Pentapetalae</taxon>
        <taxon>rosids</taxon>
        <taxon>fabids</taxon>
        <taxon>Fabales</taxon>
        <taxon>Fabaceae</taxon>
        <taxon>Papilionoideae</taxon>
        <taxon>50 kb inversion clade</taxon>
        <taxon>NPAAA clade</taxon>
        <taxon>indigoferoid/millettioid clade</taxon>
        <taxon>Phaseoleae</taxon>
        <taxon>Glycine</taxon>
        <taxon>Glycine subgen. Soja</taxon>
    </lineage>
</organism>
<dbReference type="Gene3D" id="1.25.40.10">
    <property type="entry name" value="Tetratricopeptide repeat domain"/>
    <property type="match status" value="7"/>
</dbReference>
<name>A0A445K8E6_GLYSO</name>
<keyword evidence="1" id="KW-0677">Repeat</keyword>
<dbReference type="Pfam" id="PF01535">
    <property type="entry name" value="PPR"/>
    <property type="match status" value="7"/>
</dbReference>
<dbReference type="PANTHER" id="PTHR47926:SF479">
    <property type="entry name" value="PENTACOTRIPEPTIDE-REPEAT REGION OF PRORP DOMAIN-CONTAINING PROTEIN"/>
    <property type="match status" value="1"/>
</dbReference>
<feature type="chain" id="PRO_5019036948" evidence="3">
    <location>
        <begin position="20"/>
        <end position="1075"/>
    </location>
</feature>
<feature type="repeat" description="PPR" evidence="2">
    <location>
        <begin position="236"/>
        <end position="270"/>
    </location>
</feature>
<dbReference type="FunFam" id="1.25.40.10:FF:000442">
    <property type="entry name" value="Pentatricopeptide repeat-containing protein At3g49710"/>
    <property type="match status" value="1"/>
</dbReference>
<gene>
    <name evidence="4" type="ORF">D0Y65_014459</name>
</gene>
<sequence length="1075" mass="119543">MCMWFIGMVLHGLARLLQSWSSIREGRQLHVAFLITGILNSSVAVANRLLQLYSRCGHLHDASHLFDEMPQTNSFSWNSLVQAHLNSGHTHNALHLFNAMPRNTHFSWNMVVSAFAKKALFLFKSMNSDPSQEVHRDAFVLATFLGACADLLALDCGKQVHAHVFVDGMGLELDRVLCSSLINLYGKYGDLDSAARVESFVRDVDEFSLSALISGYANAGRMREARRVFDSKVDPCSVLWNSIISGCVSNGEEMEAVNLFSAMLRDGVRGDASTVANILSVASVLCLMPTPNVKALVKLASCLMNKLDLKMDKFSFASVISACGSKSSLELGEQEWSKGRRCRTTKGGNDGYGDAVGSVGRGERREIKRAEKRGGTVMPPSVIISDDNARWAAAEDGREGVESTEKRKMGEVSVGRGILKLYTLINHRLSNVPVACSCGRGISICMYPLLKQAQGPYPSLSCCSLLLNHCLSQKSLNFVKIVHAHFLKLGLNTYTYLGNRCLDLYSEFGHINDALKVFDDISHKNSTSWNICLKGLLKSGQPGKACHMFDAMPVRDVVSWNSMISGYASCGYLSHALELFVEMQGTGVRPSGFTFSILMSLVSSSPHAKQIHCRMIRSGVDLDNVVLGNSLINIYGKLGLVEYAFGVIMIMKQFDVISWNSLIWACHSAGHHELALEQFYRMRGAELLPDQFTCSVLMSVCSNLRDLDKGKQVFAFCFKMGFIYNSIVSSAAIDLFSKCNRLEDSVRLFKKQDQWDSPLCNSMISSFARHDLGENALQLFVLTLRKNIRPTEYMVSSLLSSVSIFLPVEVGNQIHSLVPKLGFESDAVVANSLVDMYAKFGFIGDALNIFNEMKIKDLVSWNTIMMGLTYYGRVSLTMDLFRELLTREGILPDRITLTAVLLACNYGLLVDEGIKIFSSMEMEFGVKPGEEHYACVVEMLSKAGKLKEAIDIIETMPCRTTSDIWRSILSACAIYGDLQIIEGVAKKIMDRESQTSLPYLVLAQAYQMRGRWDSMVRMRKAVENRGTKEFIGHSWIGIRNNVYTFASNQLQHYGGKDLYLVLNLLVWEMETEGYV</sequence>
<evidence type="ECO:0000313" key="5">
    <source>
        <dbReference type="Proteomes" id="UP000289340"/>
    </source>
</evidence>